<dbReference type="PANTHER" id="PTHR42807">
    <property type="entry name" value="GLUTARYL-COA DEHYDROGENASE, MITOCHONDRIAL"/>
    <property type="match status" value="1"/>
</dbReference>
<keyword evidence="4" id="KW-0274">FAD</keyword>
<dbReference type="EMBL" id="LSYS01005997">
    <property type="protein sequence ID" value="OPJ76168.1"/>
    <property type="molecule type" value="Genomic_DNA"/>
</dbReference>
<dbReference type="PANTHER" id="PTHR42807:SF1">
    <property type="entry name" value="GLUTARYL-COA DEHYDROGENASE, MITOCHONDRIAL"/>
    <property type="match status" value="1"/>
</dbReference>
<keyword evidence="5" id="KW-0809">Transit peptide</keyword>
<gene>
    <name evidence="9" type="ORF">AV530_017684</name>
</gene>
<reference evidence="9 10" key="1">
    <citation type="submission" date="2016-02" db="EMBL/GenBank/DDBJ databases">
        <title>Band-tailed pigeon sequencing and assembly.</title>
        <authorList>
            <person name="Soares A.E."/>
            <person name="Novak B.J."/>
            <person name="Rice E.S."/>
            <person name="O'Connell B."/>
            <person name="Chang D."/>
            <person name="Weber S."/>
            <person name="Shapiro B."/>
        </authorList>
    </citation>
    <scope>NUCLEOTIDE SEQUENCE [LARGE SCALE GENOMIC DNA]</scope>
    <source>
        <strain evidence="9">BTP2013</strain>
        <tissue evidence="9">Blood</tissue>
    </source>
</reference>
<dbReference type="GO" id="GO:0004361">
    <property type="term" value="F:glutaryl-CoA dehydrogenase activity"/>
    <property type="evidence" value="ECO:0007669"/>
    <property type="project" value="TreeGrafter"/>
</dbReference>
<evidence type="ECO:0000256" key="5">
    <source>
        <dbReference type="ARBA" id="ARBA00022946"/>
    </source>
</evidence>
<evidence type="ECO:0000256" key="2">
    <source>
        <dbReference type="ARBA" id="ARBA00004173"/>
    </source>
</evidence>
<dbReference type="GO" id="GO:0005743">
    <property type="term" value="C:mitochondrial inner membrane"/>
    <property type="evidence" value="ECO:0007669"/>
    <property type="project" value="TreeGrafter"/>
</dbReference>
<comment type="cofactor">
    <cofactor evidence="1">
        <name>FAD</name>
        <dbReference type="ChEBI" id="CHEBI:57692"/>
    </cofactor>
</comment>
<evidence type="ECO:0000259" key="8">
    <source>
        <dbReference type="Pfam" id="PF02770"/>
    </source>
</evidence>
<proteinExistence type="predicted"/>
<dbReference type="InterPro" id="IPR009100">
    <property type="entry name" value="AcylCoA_DH/oxidase_NM_dom_sf"/>
</dbReference>
<keyword evidence="3" id="KW-0285">Flavoprotein</keyword>
<dbReference type="GO" id="GO:0046949">
    <property type="term" value="P:fatty-acyl-CoA biosynthetic process"/>
    <property type="evidence" value="ECO:0007669"/>
    <property type="project" value="TreeGrafter"/>
</dbReference>
<evidence type="ECO:0000256" key="1">
    <source>
        <dbReference type="ARBA" id="ARBA00001974"/>
    </source>
</evidence>
<dbReference type="GO" id="GO:0050660">
    <property type="term" value="F:flavin adenine dinucleotide binding"/>
    <property type="evidence" value="ECO:0007669"/>
    <property type="project" value="InterPro"/>
</dbReference>
<comment type="subcellular location">
    <subcellularLocation>
        <location evidence="2">Mitochondrion</location>
    </subcellularLocation>
</comment>
<evidence type="ECO:0000313" key="9">
    <source>
        <dbReference type="EMBL" id="OPJ76168.1"/>
    </source>
</evidence>
<evidence type="ECO:0000313" key="10">
    <source>
        <dbReference type="Proteomes" id="UP000190648"/>
    </source>
</evidence>
<dbReference type="STRING" id="372326.A0A1V4JVE3"/>
<dbReference type="AlphaFoldDB" id="A0A1V4JVE3"/>
<dbReference type="Proteomes" id="UP000190648">
    <property type="component" value="Unassembled WGS sequence"/>
</dbReference>
<evidence type="ECO:0000256" key="4">
    <source>
        <dbReference type="ARBA" id="ARBA00022827"/>
    </source>
</evidence>
<dbReference type="InterPro" id="IPR006091">
    <property type="entry name" value="Acyl-CoA_Oxase/DH_mid-dom"/>
</dbReference>
<dbReference type="SUPFAM" id="SSF56645">
    <property type="entry name" value="Acyl-CoA dehydrogenase NM domain-like"/>
    <property type="match status" value="1"/>
</dbReference>
<dbReference type="Gene3D" id="1.10.540.10">
    <property type="entry name" value="Acyl-CoA dehydrogenase/oxidase, N-terminal domain"/>
    <property type="match status" value="1"/>
</dbReference>
<evidence type="ECO:0000256" key="3">
    <source>
        <dbReference type="ARBA" id="ARBA00022630"/>
    </source>
</evidence>
<dbReference type="GO" id="GO:0000062">
    <property type="term" value="F:fatty-acyl-CoA binding"/>
    <property type="evidence" value="ECO:0007669"/>
    <property type="project" value="TreeGrafter"/>
</dbReference>
<evidence type="ECO:0000256" key="6">
    <source>
        <dbReference type="ARBA" id="ARBA00023002"/>
    </source>
</evidence>
<keyword evidence="10" id="KW-1185">Reference proteome</keyword>
<evidence type="ECO:0000256" key="7">
    <source>
        <dbReference type="ARBA" id="ARBA00023128"/>
    </source>
</evidence>
<dbReference type="Pfam" id="PF02770">
    <property type="entry name" value="Acyl-CoA_dh_M"/>
    <property type="match status" value="1"/>
</dbReference>
<comment type="caution">
    <text evidence="9">The sequence shown here is derived from an EMBL/GenBank/DDBJ whole genome shotgun (WGS) entry which is preliminary data.</text>
</comment>
<feature type="domain" description="Acyl-CoA oxidase/dehydrogenase middle" evidence="8">
    <location>
        <begin position="28"/>
        <end position="77"/>
    </location>
</feature>
<organism evidence="9 10">
    <name type="scientific">Patagioenas fasciata monilis</name>
    <dbReference type="NCBI Taxonomy" id="372326"/>
    <lineage>
        <taxon>Eukaryota</taxon>
        <taxon>Metazoa</taxon>
        <taxon>Chordata</taxon>
        <taxon>Craniata</taxon>
        <taxon>Vertebrata</taxon>
        <taxon>Euteleostomi</taxon>
        <taxon>Archelosauria</taxon>
        <taxon>Archosauria</taxon>
        <taxon>Dinosauria</taxon>
        <taxon>Saurischia</taxon>
        <taxon>Theropoda</taxon>
        <taxon>Coelurosauria</taxon>
        <taxon>Aves</taxon>
        <taxon>Neognathae</taxon>
        <taxon>Neoaves</taxon>
        <taxon>Columbimorphae</taxon>
        <taxon>Columbiformes</taxon>
        <taxon>Columbidae</taxon>
        <taxon>Patagioenas</taxon>
    </lineage>
</organism>
<keyword evidence="7" id="KW-0496">Mitochondrion</keyword>
<dbReference type="InterPro" id="IPR046373">
    <property type="entry name" value="Acyl-CoA_Oxase/DH_mid-dom_sf"/>
</dbReference>
<dbReference type="InterPro" id="IPR037069">
    <property type="entry name" value="AcylCoA_DH/ox_N_sf"/>
</dbReference>
<dbReference type="OrthoDB" id="435240at2759"/>
<keyword evidence="6" id="KW-0560">Oxidoreductase</keyword>
<protein>
    <recommendedName>
        <fullName evidence="8">Acyl-CoA oxidase/dehydrogenase middle domain-containing protein</fullName>
    </recommendedName>
</protein>
<dbReference type="Gene3D" id="2.40.110.10">
    <property type="entry name" value="Butyryl-CoA Dehydrogenase, subunit A, domain 2"/>
    <property type="match status" value="1"/>
</dbReference>
<name>A0A1V4JVE3_PATFA</name>
<sequence length="93" mass="10355">MHPILEFGTPAQRERLLPALARGELLGCFGLTEPNHGSDPGRMETRARHNPANGTYTLRGCKTWITNAPVADLFVVWGVCPRRTCCPAPWGWR</sequence>
<dbReference type="InterPro" id="IPR052033">
    <property type="entry name" value="Glutaryl-CoA_DH_mitochondrial"/>
</dbReference>
<accession>A0A1V4JVE3</accession>
<dbReference type="GO" id="GO:0033539">
    <property type="term" value="P:fatty acid beta-oxidation using acyl-CoA dehydrogenase"/>
    <property type="evidence" value="ECO:0007669"/>
    <property type="project" value="TreeGrafter"/>
</dbReference>